<dbReference type="SUPFAM" id="SSF53623">
    <property type="entry name" value="MurD-like peptide ligases, catalytic domain"/>
    <property type="match status" value="1"/>
</dbReference>
<accession>A0A1F4ZDD0</accession>
<evidence type="ECO:0000259" key="2">
    <source>
        <dbReference type="Pfam" id="PF08245"/>
    </source>
</evidence>
<dbReference type="InterPro" id="IPR004101">
    <property type="entry name" value="Mur_ligase_C"/>
</dbReference>
<dbReference type="Gene3D" id="3.90.190.20">
    <property type="entry name" value="Mur ligase, C-terminal domain"/>
    <property type="match status" value="1"/>
</dbReference>
<evidence type="ECO:0008006" key="5">
    <source>
        <dbReference type="Google" id="ProtNLM"/>
    </source>
</evidence>
<dbReference type="GO" id="GO:0016881">
    <property type="term" value="F:acid-amino acid ligase activity"/>
    <property type="evidence" value="ECO:0007669"/>
    <property type="project" value="InterPro"/>
</dbReference>
<dbReference type="InterPro" id="IPR036615">
    <property type="entry name" value="Mur_ligase_C_dom_sf"/>
</dbReference>
<dbReference type="STRING" id="1797259.A2989_04660"/>
<feature type="domain" description="Mur ligase C-terminal" evidence="1">
    <location>
        <begin position="222"/>
        <end position="344"/>
    </location>
</feature>
<reference evidence="3 4" key="1">
    <citation type="journal article" date="2016" name="Nat. Commun.">
        <title>Thousands of microbial genomes shed light on interconnected biogeochemical processes in an aquifer system.</title>
        <authorList>
            <person name="Anantharaman K."/>
            <person name="Brown C.T."/>
            <person name="Hug L.A."/>
            <person name="Sharon I."/>
            <person name="Castelle C.J."/>
            <person name="Probst A.J."/>
            <person name="Thomas B.C."/>
            <person name="Singh A."/>
            <person name="Wilkins M.J."/>
            <person name="Karaoz U."/>
            <person name="Brodie E.L."/>
            <person name="Williams K.H."/>
            <person name="Hubbard S.S."/>
            <person name="Banfield J.F."/>
        </authorList>
    </citation>
    <scope>NUCLEOTIDE SEQUENCE [LARGE SCALE GENOMIC DNA]</scope>
</reference>
<evidence type="ECO:0000259" key="1">
    <source>
        <dbReference type="Pfam" id="PF02875"/>
    </source>
</evidence>
<proteinExistence type="predicted"/>
<dbReference type="SUPFAM" id="SSF53244">
    <property type="entry name" value="MurD-like peptide ligases, peptide-binding domain"/>
    <property type="match status" value="1"/>
</dbReference>
<evidence type="ECO:0000313" key="3">
    <source>
        <dbReference type="EMBL" id="OGD04301.1"/>
    </source>
</evidence>
<dbReference type="EMBL" id="MEXN01000001">
    <property type="protein sequence ID" value="OGD04301.1"/>
    <property type="molecule type" value="Genomic_DNA"/>
</dbReference>
<comment type="caution">
    <text evidence="3">The sequence shown here is derived from an EMBL/GenBank/DDBJ whole genome shotgun (WGS) entry which is preliminary data.</text>
</comment>
<sequence length="372" mass="41918">MIRRLKNVYHWFRSWFWVVYYGYPARNLTVIGVTGTDGKTTTTTLIYEILKAAGIKAGYVTTVNSGGLHVTNPDASVLQKLLRQMVDTGCTHVVLEVTSHGLDQNRVVGCNFKIGVLTNITHEHLDYHKTMEEYVAAKAKLFRNVKYAVLPNFQFSSTNFQISSEAEIIKYSKTKNRDINPGLRGEYNKYNIAAAVAVAKIFKIQDSTINKTVKGFAGVPGRREEVKMGQKFRCIVDFAHTPNALEQLLVSLRRETKSKIILVFGCTGERDKEKRPVMGRIADKYADEVIVTTDDVRSESQDEIYEQIVSGMRRRPRREDDRDRAIEMGVEMAKAGDIVVAAGMGHETTQLIGKTEVERSDKGAFEKAILRL</sequence>
<dbReference type="PANTHER" id="PTHR23135:SF4">
    <property type="entry name" value="UDP-N-ACETYLMURAMOYL-L-ALANYL-D-GLUTAMATE--2,6-DIAMINOPIMELATE LIGASE MURE HOMOLOG, CHLOROPLASTIC"/>
    <property type="match status" value="1"/>
</dbReference>
<dbReference type="Proteomes" id="UP000177080">
    <property type="component" value="Unassembled WGS sequence"/>
</dbReference>
<dbReference type="Gene3D" id="3.40.1190.10">
    <property type="entry name" value="Mur-like, catalytic domain"/>
    <property type="match status" value="2"/>
</dbReference>
<dbReference type="InterPro" id="IPR036565">
    <property type="entry name" value="Mur-like_cat_sf"/>
</dbReference>
<feature type="domain" description="Mur ligase central" evidence="2">
    <location>
        <begin position="33"/>
        <end position="177"/>
    </location>
</feature>
<dbReference type="AlphaFoldDB" id="A0A1F4ZDD0"/>
<dbReference type="InterPro" id="IPR013221">
    <property type="entry name" value="Mur_ligase_cen"/>
</dbReference>
<dbReference type="Pfam" id="PF08245">
    <property type="entry name" value="Mur_ligase_M"/>
    <property type="match status" value="1"/>
</dbReference>
<gene>
    <name evidence="3" type="ORF">A2989_04660</name>
</gene>
<dbReference type="GO" id="GO:0005524">
    <property type="term" value="F:ATP binding"/>
    <property type="evidence" value="ECO:0007669"/>
    <property type="project" value="InterPro"/>
</dbReference>
<name>A0A1F4ZDD0_9BACT</name>
<dbReference type="Pfam" id="PF02875">
    <property type="entry name" value="Mur_ligase_C"/>
    <property type="match status" value="1"/>
</dbReference>
<organism evidence="3 4">
    <name type="scientific">Candidatus Amesbacteria bacterium RIFCSPLOWO2_01_FULL_48_25</name>
    <dbReference type="NCBI Taxonomy" id="1797259"/>
    <lineage>
        <taxon>Bacteria</taxon>
        <taxon>Candidatus Amesiibacteriota</taxon>
    </lineage>
</organism>
<dbReference type="PANTHER" id="PTHR23135">
    <property type="entry name" value="MUR LIGASE FAMILY MEMBER"/>
    <property type="match status" value="1"/>
</dbReference>
<protein>
    <recommendedName>
        <fullName evidence="5">UDP-N-acetylmuramoyl-L-alanyl-D-glutamate--2, 6-diaminopimelate ligase</fullName>
    </recommendedName>
</protein>
<evidence type="ECO:0000313" key="4">
    <source>
        <dbReference type="Proteomes" id="UP000177080"/>
    </source>
</evidence>